<dbReference type="InterPro" id="IPR007822">
    <property type="entry name" value="LANC-like"/>
</dbReference>
<dbReference type="CDD" id="cd04794">
    <property type="entry name" value="euk_LANCL"/>
    <property type="match status" value="1"/>
</dbReference>
<dbReference type="SMART" id="SM01260">
    <property type="entry name" value="LANC_like"/>
    <property type="match status" value="1"/>
</dbReference>
<dbReference type="HOGENOM" id="CLU_031140_0_0_1"/>
<dbReference type="GO" id="GO:0005886">
    <property type="term" value="C:plasma membrane"/>
    <property type="evidence" value="ECO:0007669"/>
    <property type="project" value="TreeGrafter"/>
</dbReference>
<evidence type="ECO:0000313" key="3">
    <source>
        <dbReference type="Proteomes" id="UP000054549"/>
    </source>
</evidence>
<dbReference type="InParanoid" id="A0A0C2WMJ3"/>
<feature type="binding site" evidence="1">
    <location>
        <position position="222"/>
    </location>
    <ligand>
        <name>Zn(2+)</name>
        <dbReference type="ChEBI" id="CHEBI:29105"/>
    </ligand>
</feature>
<protein>
    <submittedName>
        <fullName evidence="2">Uncharacterized protein</fullName>
    </submittedName>
</protein>
<keyword evidence="3" id="KW-1185">Reference proteome</keyword>
<name>A0A0C2WMJ3_AMAMK</name>
<gene>
    <name evidence="2" type="ORF">M378DRAFT_12595</name>
</gene>
<dbReference type="EMBL" id="KN818266">
    <property type="protein sequence ID" value="KIL62807.1"/>
    <property type="molecule type" value="Genomic_DNA"/>
</dbReference>
<sequence length="393" mass="43682">MFRNFKSTRVSFLETNIGIVTLAILRYRTTNADPSDNDWTVYTAVLHRAVRNIIHEDKEPSLANDDGCEVLYGRAGLLYVFLLLRNASSRGLSEELPTEFARQLNQLVAVDNLRVIVNSIILRGRRGGKWLREDMGATVKTETMLPPLMWSWHQTRYLGAAHGVAGILQMLLSCPAEVTAPYMDDILNTTEWLISLQDDTGNWPSSVELHKRRSSNELVQWCHGAPGILILLATLLKLAHRHNNPLPVDDRMKASIASALHRGANLVYRHGFLRKGLGLCHGIAGSVYALLAVSDVSNEVHTRLSESQAAQGLDYLGAAVHLSTLAAHVGEFVAKREMRIPDRPWSLYEGRAGMCCAWAEVLHRMQTEMSGETVRDASNLWGMPGNSDLAIEV</sequence>
<dbReference type="OrthoDB" id="10257263at2759"/>
<dbReference type="SUPFAM" id="SSF158745">
    <property type="entry name" value="LanC-like"/>
    <property type="match status" value="1"/>
</dbReference>
<dbReference type="Proteomes" id="UP000054549">
    <property type="component" value="Unassembled WGS sequence"/>
</dbReference>
<dbReference type="PANTHER" id="PTHR12736:SF7">
    <property type="entry name" value="LANC-LIKE PROTEIN 3"/>
    <property type="match status" value="1"/>
</dbReference>
<dbReference type="Gene3D" id="1.50.10.10">
    <property type="match status" value="1"/>
</dbReference>
<evidence type="ECO:0000256" key="1">
    <source>
        <dbReference type="PIRSR" id="PIRSR607822-1"/>
    </source>
</evidence>
<dbReference type="GO" id="GO:0031179">
    <property type="term" value="P:peptide modification"/>
    <property type="evidence" value="ECO:0007669"/>
    <property type="project" value="InterPro"/>
</dbReference>
<keyword evidence="1" id="KW-0479">Metal-binding</keyword>
<proteinExistence type="predicted"/>
<dbReference type="GO" id="GO:0005975">
    <property type="term" value="P:carbohydrate metabolic process"/>
    <property type="evidence" value="ECO:0007669"/>
    <property type="project" value="InterPro"/>
</dbReference>
<evidence type="ECO:0000313" key="2">
    <source>
        <dbReference type="EMBL" id="KIL62807.1"/>
    </source>
</evidence>
<feature type="binding site" evidence="1">
    <location>
        <position position="281"/>
    </location>
    <ligand>
        <name>Zn(2+)</name>
        <dbReference type="ChEBI" id="CHEBI:29105"/>
    </ligand>
</feature>
<feature type="binding site" evidence="1">
    <location>
        <position position="280"/>
    </location>
    <ligand>
        <name>Zn(2+)</name>
        <dbReference type="ChEBI" id="CHEBI:29105"/>
    </ligand>
</feature>
<dbReference type="PANTHER" id="PTHR12736">
    <property type="entry name" value="LANC-LIKE PROTEIN"/>
    <property type="match status" value="1"/>
</dbReference>
<reference evidence="2 3" key="1">
    <citation type="submission" date="2014-04" db="EMBL/GenBank/DDBJ databases">
        <title>Evolutionary Origins and Diversification of the Mycorrhizal Mutualists.</title>
        <authorList>
            <consortium name="DOE Joint Genome Institute"/>
            <consortium name="Mycorrhizal Genomics Consortium"/>
            <person name="Kohler A."/>
            <person name="Kuo A."/>
            <person name="Nagy L.G."/>
            <person name="Floudas D."/>
            <person name="Copeland A."/>
            <person name="Barry K.W."/>
            <person name="Cichocki N."/>
            <person name="Veneault-Fourrey C."/>
            <person name="LaButti K."/>
            <person name="Lindquist E.A."/>
            <person name="Lipzen A."/>
            <person name="Lundell T."/>
            <person name="Morin E."/>
            <person name="Murat C."/>
            <person name="Riley R."/>
            <person name="Ohm R."/>
            <person name="Sun H."/>
            <person name="Tunlid A."/>
            <person name="Henrissat B."/>
            <person name="Grigoriev I.V."/>
            <person name="Hibbett D.S."/>
            <person name="Martin F."/>
        </authorList>
    </citation>
    <scope>NUCLEOTIDE SEQUENCE [LARGE SCALE GENOMIC DNA]</scope>
    <source>
        <strain evidence="2 3">Koide BX008</strain>
    </source>
</reference>
<dbReference type="Pfam" id="PF05147">
    <property type="entry name" value="LANC_like"/>
    <property type="match status" value="1"/>
</dbReference>
<organism evidence="2 3">
    <name type="scientific">Amanita muscaria (strain Koide BX008)</name>
    <dbReference type="NCBI Taxonomy" id="946122"/>
    <lineage>
        <taxon>Eukaryota</taxon>
        <taxon>Fungi</taxon>
        <taxon>Dikarya</taxon>
        <taxon>Basidiomycota</taxon>
        <taxon>Agaricomycotina</taxon>
        <taxon>Agaricomycetes</taxon>
        <taxon>Agaricomycetidae</taxon>
        <taxon>Agaricales</taxon>
        <taxon>Pluteineae</taxon>
        <taxon>Amanitaceae</taxon>
        <taxon>Amanita</taxon>
    </lineage>
</organism>
<accession>A0A0C2WMJ3</accession>
<dbReference type="AlphaFoldDB" id="A0A0C2WMJ3"/>
<dbReference type="PRINTS" id="PR01950">
    <property type="entry name" value="LANCSUPER"/>
</dbReference>
<dbReference type="InterPro" id="IPR012341">
    <property type="entry name" value="6hp_glycosidase-like_sf"/>
</dbReference>
<dbReference type="GO" id="GO:0046872">
    <property type="term" value="F:metal ion binding"/>
    <property type="evidence" value="ECO:0007669"/>
    <property type="project" value="UniProtKB-KW"/>
</dbReference>
<keyword evidence="1" id="KW-0862">Zinc</keyword>